<dbReference type="Gene3D" id="1.10.10.60">
    <property type="entry name" value="Homeodomain-like"/>
    <property type="match status" value="1"/>
</dbReference>
<evidence type="ECO:0000313" key="7">
    <source>
        <dbReference type="EMBL" id="QIP15308.1"/>
    </source>
</evidence>
<evidence type="ECO:0000256" key="4">
    <source>
        <dbReference type="SAM" id="MobiDB-lite"/>
    </source>
</evidence>
<feature type="transmembrane region" description="Helical" evidence="5">
    <location>
        <begin position="102"/>
        <end position="121"/>
    </location>
</feature>
<sequence>MKILPIHLDLFALIIFLGVAQGIFLGIFFLTGERARSVSNRCLGWFNLALAAISGEIFLNYTNYTFRLLWTGDFAEPFNFVLGPLFYFFAYSRLWKKLPRHWIWHMLPFAIWLINAVTWFYQPIEFKYNSYIDSQHPELAYIHADSYLDEDFTGLRRYINQMTLFSCLVYAILALITLWKSGRNKSTVHQVSGLTSLRLLSGLFALVPILIIIVKPQFYRDVGDYLLATYVSVTIYVTSFLVMRGSDFLRNEPAKEPVVMEPELPVEPKKKYEKSALSEEVEEAVLAKLARLLETGKPYLESDLSLPKLAERLNTSPHNLSQLLNDRLGQTFFDWLATHRIAEAQRLLNDPLTTNLKIDEIAERVGYNSPSAFHTAFKRLTNQTPAQYRESAAIRSAGLSTTESQASSRSARTS</sequence>
<keyword evidence="5" id="KW-0812">Transmembrane</keyword>
<dbReference type="PRINTS" id="PR00032">
    <property type="entry name" value="HTHARAC"/>
</dbReference>
<dbReference type="Pfam" id="PF12833">
    <property type="entry name" value="HTH_18"/>
    <property type="match status" value="1"/>
</dbReference>
<dbReference type="GO" id="GO:0043565">
    <property type="term" value="F:sequence-specific DNA binding"/>
    <property type="evidence" value="ECO:0007669"/>
    <property type="project" value="InterPro"/>
</dbReference>
<proteinExistence type="predicted"/>
<dbReference type="SUPFAM" id="SSF46689">
    <property type="entry name" value="Homeodomain-like"/>
    <property type="match status" value="1"/>
</dbReference>
<dbReference type="KEGG" id="spib:G8759_23105"/>
<dbReference type="GO" id="GO:0003700">
    <property type="term" value="F:DNA-binding transcription factor activity"/>
    <property type="evidence" value="ECO:0007669"/>
    <property type="project" value="InterPro"/>
</dbReference>
<keyword evidence="1" id="KW-0805">Transcription regulation</keyword>
<evidence type="ECO:0000259" key="6">
    <source>
        <dbReference type="PROSITE" id="PS01124"/>
    </source>
</evidence>
<dbReference type="PANTHER" id="PTHR43280:SF29">
    <property type="entry name" value="ARAC-FAMILY TRANSCRIPTIONAL REGULATOR"/>
    <property type="match status" value="1"/>
</dbReference>
<feature type="transmembrane region" description="Helical" evidence="5">
    <location>
        <begin position="6"/>
        <end position="30"/>
    </location>
</feature>
<keyword evidence="5" id="KW-1133">Transmembrane helix</keyword>
<protein>
    <submittedName>
        <fullName evidence="7">Helix-turn-helix transcriptional regulator</fullName>
    </submittedName>
</protein>
<dbReference type="RefSeq" id="WP_167213188.1">
    <property type="nucleotide sequence ID" value="NZ_CP050063.1"/>
</dbReference>
<dbReference type="EMBL" id="CP050063">
    <property type="protein sequence ID" value="QIP15308.1"/>
    <property type="molecule type" value="Genomic_DNA"/>
</dbReference>
<organism evidence="7 8">
    <name type="scientific">Spirosoma aureum</name>
    <dbReference type="NCBI Taxonomy" id="2692134"/>
    <lineage>
        <taxon>Bacteria</taxon>
        <taxon>Pseudomonadati</taxon>
        <taxon>Bacteroidota</taxon>
        <taxon>Cytophagia</taxon>
        <taxon>Cytophagales</taxon>
        <taxon>Cytophagaceae</taxon>
        <taxon>Spirosoma</taxon>
    </lineage>
</organism>
<dbReference type="SMART" id="SM00342">
    <property type="entry name" value="HTH_ARAC"/>
    <property type="match status" value="1"/>
</dbReference>
<dbReference type="PROSITE" id="PS00041">
    <property type="entry name" value="HTH_ARAC_FAMILY_1"/>
    <property type="match status" value="1"/>
</dbReference>
<gene>
    <name evidence="7" type="ORF">G8759_23105</name>
</gene>
<dbReference type="InterPro" id="IPR018062">
    <property type="entry name" value="HTH_AraC-typ_CS"/>
</dbReference>
<feature type="transmembrane region" description="Helical" evidence="5">
    <location>
        <begin position="68"/>
        <end position="90"/>
    </location>
</feature>
<evidence type="ECO:0000256" key="1">
    <source>
        <dbReference type="ARBA" id="ARBA00023015"/>
    </source>
</evidence>
<name>A0A6G9ASE8_9BACT</name>
<feature type="compositionally biased region" description="Polar residues" evidence="4">
    <location>
        <begin position="398"/>
        <end position="414"/>
    </location>
</feature>
<dbReference type="InterPro" id="IPR020449">
    <property type="entry name" value="Tscrpt_reg_AraC-type_HTH"/>
</dbReference>
<keyword evidence="8" id="KW-1185">Reference proteome</keyword>
<feature type="transmembrane region" description="Helical" evidence="5">
    <location>
        <begin position="158"/>
        <end position="179"/>
    </location>
</feature>
<evidence type="ECO:0000313" key="8">
    <source>
        <dbReference type="Proteomes" id="UP000501802"/>
    </source>
</evidence>
<feature type="transmembrane region" description="Helical" evidence="5">
    <location>
        <begin position="191"/>
        <end position="213"/>
    </location>
</feature>
<accession>A0A6G9ASE8</accession>
<dbReference type="AlphaFoldDB" id="A0A6G9ASE8"/>
<dbReference type="PROSITE" id="PS01124">
    <property type="entry name" value="HTH_ARAC_FAMILY_2"/>
    <property type="match status" value="1"/>
</dbReference>
<keyword evidence="5" id="KW-0472">Membrane</keyword>
<feature type="domain" description="HTH araC/xylS-type" evidence="6">
    <location>
        <begin position="290"/>
        <end position="391"/>
    </location>
</feature>
<keyword evidence="3" id="KW-0804">Transcription</keyword>
<feature type="transmembrane region" description="Helical" evidence="5">
    <location>
        <begin position="225"/>
        <end position="243"/>
    </location>
</feature>
<dbReference type="PANTHER" id="PTHR43280">
    <property type="entry name" value="ARAC-FAMILY TRANSCRIPTIONAL REGULATOR"/>
    <property type="match status" value="1"/>
</dbReference>
<reference evidence="7 8" key="1">
    <citation type="submission" date="2020-03" db="EMBL/GenBank/DDBJ databases">
        <authorList>
            <person name="Kim M.K."/>
        </authorList>
    </citation>
    <scope>NUCLEOTIDE SEQUENCE [LARGE SCALE GENOMIC DNA]</scope>
    <source>
        <strain evidence="7 8">BT328</strain>
    </source>
</reference>
<evidence type="ECO:0000256" key="3">
    <source>
        <dbReference type="ARBA" id="ARBA00023163"/>
    </source>
</evidence>
<evidence type="ECO:0000256" key="2">
    <source>
        <dbReference type="ARBA" id="ARBA00023125"/>
    </source>
</evidence>
<dbReference type="InterPro" id="IPR009057">
    <property type="entry name" value="Homeodomain-like_sf"/>
</dbReference>
<feature type="transmembrane region" description="Helical" evidence="5">
    <location>
        <begin position="42"/>
        <end position="62"/>
    </location>
</feature>
<dbReference type="InterPro" id="IPR018060">
    <property type="entry name" value="HTH_AraC"/>
</dbReference>
<dbReference type="Proteomes" id="UP000501802">
    <property type="component" value="Chromosome"/>
</dbReference>
<feature type="region of interest" description="Disordered" evidence="4">
    <location>
        <begin position="395"/>
        <end position="414"/>
    </location>
</feature>
<keyword evidence="2" id="KW-0238">DNA-binding</keyword>
<evidence type="ECO:0000256" key="5">
    <source>
        <dbReference type="SAM" id="Phobius"/>
    </source>
</evidence>